<feature type="transmembrane region" description="Helical" evidence="2">
    <location>
        <begin position="26"/>
        <end position="43"/>
    </location>
</feature>
<reference evidence="3 4" key="1">
    <citation type="journal article" date="2016" name="Nat. Commun.">
        <title>Thousands of microbial genomes shed light on interconnected biogeochemical processes in an aquifer system.</title>
        <authorList>
            <person name="Anantharaman K."/>
            <person name="Brown C.T."/>
            <person name="Hug L.A."/>
            <person name="Sharon I."/>
            <person name="Castelle C.J."/>
            <person name="Probst A.J."/>
            <person name="Thomas B.C."/>
            <person name="Singh A."/>
            <person name="Wilkins M.J."/>
            <person name="Karaoz U."/>
            <person name="Brodie E.L."/>
            <person name="Williams K.H."/>
            <person name="Hubbard S.S."/>
            <person name="Banfield J.F."/>
        </authorList>
    </citation>
    <scope>NUCLEOTIDE SEQUENCE [LARGE SCALE GENOMIC DNA]</scope>
</reference>
<organism evidence="3 4">
    <name type="scientific">Candidatus Berkelbacteria bacterium RIFCSPHIGHO2_12_FULL_36_9</name>
    <dbReference type="NCBI Taxonomy" id="1797469"/>
    <lineage>
        <taxon>Bacteria</taxon>
        <taxon>Candidatus Berkelbacteria</taxon>
    </lineage>
</organism>
<dbReference type="AlphaFoldDB" id="A0A1F5EF05"/>
<keyword evidence="2" id="KW-0812">Transmembrane</keyword>
<evidence type="ECO:0000313" key="3">
    <source>
        <dbReference type="EMBL" id="OGD65806.1"/>
    </source>
</evidence>
<dbReference type="Proteomes" id="UP000176451">
    <property type="component" value="Unassembled WGS sequence"/>
</dbReference>
<evidence type="ECO:0000313" key="4">
    <source>
        <dbReference type="Proteomes" id="UP000176451"/>
    </source>
</evidence>
<keyword evidence="2" id="KW-1133">Transmembrane helix</keyword>
<feature type="region of interest" description="Disordered" evidence="1">
    <location>
        <begin position="64"/>
        <end position="90"/>
    </location>
</feature>
<name>A0A1F5EF05_9BACT</name>
<keyword evidence="2" id="KW-0472">Membrane</keyword>
<proteinExistence type="predicted"/>
<evidence type="ECO:0000256" key="1">
    <source>
        <dbReference type="SAM" id="MobiDB-lite"/>
    </source>
</evidence>
<evidence type="ECO:0000256" key="2">
    <source>
        <dbReference type="SAM" id="Phobius"/>
    </source>
</evidence>
<sequence>MESQNQKNKQHYFNETKNQKPNIKNLILIFSILILFIIGYQASKNNTINYKFENNNTEVEVIDSSGETPQTGVMDGSSGNTLEPTVNPLEEGPATIEDLGGNAGSTSIDELLKDKTIEVNK</sequence>
<dbReference type="EMBL" id="MEZV01000051">
    <property type="protein sequence ID" value="OGD65806.1"/>
    <property type="molecule type" value="Genomic_DNA"/>
</dbReference>
<gene>
    <name evidence="3" type="ORF">A3F08_01805</name>
</gene>
<comment type="caution">
    <text evidence="3">The sequence shown here is derived from an EMBL/GenBank/DDBJ whole genome shotgun (WGS) entry which is preliminary data.</text>
</comment>
<feature type="compositionally biased region" description="Polar residues" evidence="1">
    <location>
        <begin position="65"/>
        <end position="84"/>
    </location>
</feature>
<accession>A0A1F5EF05</accession>
<protein>
    <submittedName>
        <fullName evidence="3">Uncharacterized protein</fullName>
    </submittedName>
</protein>